<dbReference type="GeneID" id="54998201"/>
<dbReference type="RefSeq" id="YP_009807323.1">
    <property type="nucleotide sequence ID" value="NC_048022.1"/>
</dbReference>
<feature type="coiled-coil region" evidence="1">
    <location>
        <begin position="14"/>
        <end position="69"/>
    </location>
</feature>
<dbReference type="KEGG" id="vg:54998201"/>
<proteinExistence type="predicted"/>
<evidence type="ECO:0000313" key="2">
    <source>
        <dbReference type="EMBL" id="AXH71821.1"/>
    </source>
</evidence>
<dbReference type="EMBL" id="MH626557">
    <property type="protein sequence ID" value="AXH71821.1"/>
    <property type="molecule type" value="Genomic_DNA"/>
</dbReference>
<keyword evidence="1" id="KW-0175">Coiled coil</keyword>
<dbReference type="GO" id="GO:0016787">
    <property type="term" value="F:hydrolase activity"/>
    <property type="evidence" value="ECO:0007669"/>
    <property type="project" value="UniProtKB-KW"/>
</dbReference>
<organism evidence="2 3">
    <name type="scientific">Eggerthella phage PMBT5</name>
    <dbReference type="NCBI Taxonomy" id="2283015"/>
    <lineage>
        <taxon>Viruses</taxon>
        <taxon>Duplodnaviria</taxon>
        <taxon>Heunggongvirae</taxon>
        <taxon>Uroviricota</taxon>
        <taxon>Caudoviricetes</taxon>
        <taxon>Lentavirus</taxon>
        <taxon>Lentavirus PMBT5</taxon>
    </lineage>
</organism>
<keyword evidence="3" id="KW-1185">Reference proteome</keyword>
<evidence type="ECO:0000256" key="1">
    <source>
        <dbReference type="SAM" id="Coils"/>
    </source>
</evidence>
<dbReference type="Proteomes" id="UP000258104">
    <property type="component" value="Segment"/>
</dbReference>
<evidence type="ECO:0000313" key="3">
    <source>
        <dbReference type="Proteomes" id="UP000258104"/>
    </source>
</evidence>
<reference evidence="2 3" key="1">
    <citation type="submission" date="2018-07" db="EMBL/GenBank/DDBJ databases">
        <title>Complete genome of the first Eggerthella lenta phage.</title>
        <authorList>
            <person name="Koberg S."/>
            <person name="Brinks E."/>
        </authorList>
    </citation>
    <scope>NUCLEOTIDE SEQUENCE [LARGE SCALE GENOMIC DNA]</scope>
</reference>
<protein>
    <submittedName>
        <fullName evidence="2">Nucleoside triphosphate pyrophosphohydrolase</fullName>
    </submittedName>
</protein>
<name>A0A345MKF8_9CAUD</name>
<accession>A0A345MKF8</accession>
<keyword evidence="2" id="KW-0378">Hydrolase</keyword>
<sequence length="95" mass="11305">MSMLMKIYDEYGGINQLDKLIEELEEALEEATKLRSIVDDDDDINAENLQRTMQECADVEILIEQFMEKFNLASELELFKEYKIERQLRRIRNGK</sequence>